<name>A0ABR3PW21_9TREE</name>
<dbReference type="PANTHER" id="PTHR36577:SF3">
    <property type="entry name" value="DUF521 DOMAIN PROTEIN (AFU_ORTHOLOGUE AFUA_6G00490)"/>
    <property type="match status" value="1"/>
</dbReference>
<dbReference type="PANTHER" id="PTHR36577">
    <property type="entry name" value="DUF521 DOMAIN PROTEIN (AFU_ORTHOLOGUE AFUA_6G00490)"/>
    <property type="match status" value="1"/>
</dbReference>
<keyword evidence="2" id="KW-0456">Lyase</keyword>
<dbReference type="Pfam" id="PF01989">
    <property type="entry name" value="AcnX_swivel_put"/>
    <property type="match status" value="1"/>
</dbReference>
<dbReference type="SUPFAM" id="SSF52016">
    <property type="entry name" value="LeuD/IlvD-like"/>
    <property type="match status" value="1"/>
</dbReference>
<dbReference type="Proteomes" id="UP001565368">
    <property type="component" value="Unassembled WGS sequence"/>
</dbReference>
<feature type="domain" description="Phosphomevalonate dehydratase large subunit-like" evidence="5">
    <location>
        <begin position="190"/>
        <end position="595"/>
    </location>
</feature>
<organism evidence="6 7">
    <name type="scientific">Vanrija albida</name>
    <dbReference type="NCBI Taxonomy" id="181172"/>
    <lineage>
        <taxon>Eukaryota</taxon>
        <taxon>Fungi</taxon>
        <taxon>Dikarya</taxon>
        <taxon>Basidiomycota</taxon>
        <taxon>Agaricomycotina</taxon>
        <taxon>Tremellomycetes</taxon>
        <taxon>Trichosporonales</taxon>
        <taxon>Trichosporonaceae</taxon>
        <taxon>Vanrija</taxon>
    </lineage>
</organism>
<dbReference type="InterPro" id="IPR007506">
    <property type="entry name" value="PMDh-L-like_dom"/>
</dbReference>
<gene>
    <name evidence="6" type="ORF">Q8F55_008368</name>
</gene>
<reference evidence="6 7" key="1">
    <citation type="submission" date="2023-08" db="EMBL/GenBank/DDBJ databases">
        <title>Annotated Genome Sequence of Vanrija albida AlHP1.</title>
        <authorList>
            <person name="Herzog R."/>
        </authorList>
    </citation>
    <scope>NUCLEOTIDE SEQUENCE [LARGE SCALE GENOMIC DNA]</scope>
    <source>
        <strain evidence="6 7">AlHP1</strain>
    </source>
</reference>
<accession>A0ABR3PW21</accession>
<evidence type="ECO:0000256" key="3">
    <source>
        <dbReference type="SAM" id="MobiDB-lite"/>
    </source>
</evidence>
<feature type="region of interest" description="Disordered" evidence="3">
    <location>
        <begin position="1"/>
        <end position="47"/>
    </location>
</feature>
<keyword evidence="7" id="KW-1185">Reference proteome</keyword>
<dbReference type="PIRSF" id="PIRSF036630">
    <property type="entry name" value="UCP036630"/>
    <property type="match status" value="1"/>
</dbReference>
<feature type="domain" description="Phosphomevalonate dehydratase small subunit-like" evidence="4">
    <location>
        <begin position="59"/>
        <end position="143"/>
    </location>
</feature>
<dbReference type="GeneID" id="95989411"/>
<protein>
    <recommendedName>
        <fullName evidence="8">DUF521 domain-containing protein</fullName>
    </recommendedName>
</protein>
<dbReference type="InterPro" id="IPR002840">
    <property type="entry name" value="PMDh-S-like_dom"/>
</dbReference>
<feature type="compositionally biased region" description="Polar residues" evidence="3">
    <location>
        <begin position="1"/>
        <end position="12"/>
    </location>
</feature>
<evidence type="ECO:0000256" key="1">
    <source>
        <dbReference type="ARBA" id="ARBA00023004"/>
    </source>
</evidence>
<evidence type="ECO:0008006" key="8">
    <source>
        <dbReference type="Google" id="ProtNLM"/>
    </source>
</evidence>
<dbReference type="CDD" id="cd01356">
    <property type="entry name" value="AcnX_swivel"/>
    <property type="match status" value="1"/>
</dbReference>
<evidence type="ECO:0000259" key="5">
    <source>
        <dbReference type="Pfam" id="PF04412"/>
    </source>
</evidence>
<proteinExistence type="predicted"/>
<dbReference type="Pfam" id="PF04412">
    <property type="entry name" value="AcnX"/>
    <property type="match status" value="1"/>
</dbReference>
<evidence type="ECO:0000259" key="4">
    <source>
        <dbReference type="Pfam" id="PF01989"/>
    </source>
</evidence>
<dbReference type="RefSeq" id="XP_069206606.1">
    <property type="nucleotide sequence ID" value="XM_069356765.1"/>
</dbReference>
<evidence type="ECO:0000256" key="2">
    <source>
        <dbReference type="ARBA" id="ARBA00023239"/>
    </source>
</evidence>
<evidence type="ECO:0000313" key="7">
    <source>
        <dbReference type="Proteomes" id="UP001565368"/>
    </source>
</evidence>
<sequence length="619" mass="63254">MTVSPCQSSCSTPCADPASSCRPNQDASIPRGPTPPPTTPHTLVGGHAAGPLLLSDTPLSFWGGVDAASGTVIDQTHPLVGASLGGAVLAIPRGRGSCSGSLVLLELVVAGRAPAALVLQDADQILALGAIVADAIFSRRIPVIVLGSRFASLPASGDVEIDDARLVVRSTGGSPRRVVAPLAPCLDTLRLSAADDALLAGARGPGVAQAMAINRSVAALYGAEAFVDITQVHLDGVFYTGPAGLRVVQHFAALGARVAVPTTLNALSVDLDNWRALGIDATLGLESTKLAEAYLAMGANEKSMTCAPYLLPSAPALGDQVAWGESNAVVFANSVLGARTQKYPDLLDLCIALTGRAPLAGVHVEANRAPTLALRLAPALAAVDDPLLYPLLGYFLGQAAGTRVPIVYGLEARHPAPSDLKALAAAFGTTSSSPMFHVEGVTPEAPRGRFPEPSGAALITPADLLGAWRTLNAGASGRTPVSVVALGNPHLALDEFEQLAALVEGKTRGGPRVLITAGRAITAQAEDAGYTAPLEGFGAEIIHDMCWCFVPRAGESGIVKTDDTHLVTNSAKYAHYGPGIVGRPVLLTNLAACVDAAVAGTVDVRPPPWLGAAAVEVQP</sequence>
<dbReference type="InterPro" id="IPR012047">
    <property type="entry name" value="AcnX"/>
</dbReference>
<dbReference type="Gene3D" id="3.50.30.10">
    <property type="entry name" value="Phosphohistidine domain"/>
    <property type="match status" value="1"/>
</dbReference>
<comment type="caution">
    <text evidence="6">The sequence shown here is derived from an EMBL/GenBank/DDBJ whole genome shotgun (WGS) entry which is preliminary data.</text>
</comment>
<evidence type="ECO:0000313" key="6">
    <source>
        <dbReference type="EMBL" id="KAL1406662.1"/>
    </source>
</evidence>
<keyword evidence="1" id="KW-0408">Iron</keyword>
<dbReference type="EMBL" id="JBBXJM010000006">
    <property type="protein sequence ID" value="KAL1406662.1"/>
    <property type="molecule type" value="Genomic_DNA"/>
</dbReference>